<feature type="region of interest" description="Disordered" evidence="10">
    <location>
        <begin position="1"/>
        <end position="42"/>
    </location>
</feature>
<dbReference type="PROSITE" id="PS00344">
    <property type="entry name" value="GATA_ZN_FINGER_1"/>
    <property type="match status" value="1"/>
</dbReference>
<accession>A0A8T0CFP7</accession>
<evidence type="ECO:0000256" key="6">
    <source>
        <dbReference type="ARBA" id="ARBA00023125"/>
    </source>
</evidence>
<evidence type="ECO:0000256" key="7">
    <source>
        <dbReference type="ARBA" id="ARBA00023159"/>
    </source>
</evidence>
<comment type="caution">
    <text evidence="12">The sequence shown here is derived from an EMBL/GenBank/DDBJ whole genome shotgun (WGS) entry which is preliminary data.</text>
</comment>
<dbReference type="AlphaFoldDB" id="A0A8T0CFP7"/>
<dbReference type="InterPro" id="IPR013088">
    <property type="entry name" value="Znf_NHR/GATA"/>
</dbReference>
<evidence type="ECO:0000256" key="10">
    <source>
        <dbReference type="SAM" id="MobiDB-lite"/>
    </source>
</evidence>
<keyword evidence="7" id="KW-0010">Activator</keyword>
<dbReference type="Gene3D" id="3.30.50.10">
    <property type="entry name" value="Erythroid Transcription Factor GATA-1, subunit A"/>
    <property type="match status" value="1"/>
</dbReference>
<keyword evidence="6" id="KW-0238">DNA-binding</keyword>
<evidence type="ECO:0000256" key="3">
    <source>
        <dbReference type="ARBA" id="ARBA00022771"/>
    </source>
</evidence>
<keyword evidence="2" id="KW-0479">Metal-binding</keyword>
<keyword evidence="5" id="KW-0805">Transcription regulation</keyword>
<dbReference type="EMBL" id="MU098638">
    <property type="protein sequence ID" value="KAF7845874.1"/>
    <property type="molecule type" value="Genomic_DNA"/>
</dbReference>
<evidence type="ECO:0000256" key="1">
    <source>
        <dbReference type="ARBA" id="ARBA00005694"/>
    </source>
</evidence>
<evidence type="ECO:0000256" key="5">
    <source>
        <dbReference type="ARBA" id="ARBA00023015"/>
    </source>
</evidence>
<evidence type="ECO:0000256" key="8">
    <source>
        <dbReference type="ARBA" id="ARBA00023163"/>
    </source>
</evidence>
<keyword evidence="3 9" id="KW-0863">Zinc-finger</keyword>
<dbReference type="Proteomes" id="UP000806378">
    <property type="component" value="Unassembled WGS sequence"/>
</dbReference>
<gene>
    <name evidence="12" type="ORF">BT93_L0223</name>
</gene>
<dbReference type="GO" id="GO:0043565">
    <property type="term" value="F:sequence-specific DNA binding"/>
    <property type="evidence" value="ECO:0007669"/>
    <property type="project" value="InterPro"/>
</dbReference>
<dbReference type="Pfam" id="PF00320">
    <property type="entry name" value="GATA"/>
    <property type="match status" value="1"/>
</dbReference>
<comment type="similarity">
    <text evidence="1">Belongs to the type IV zinc-finger family. Class A subfamily.</text>
</comment>
<name>A0A8T0CFP7_CORYI</name>
<protein>
    <recommendedName>
        <fullName evidence="11">GATA-type domain-containing protein</fullName>
    </recommendedName>
</protein>
<evidence type="ECO:0000313" key="12">
    <source>
        <dbReference type="EMBL" id="KAF7845874.1"/>
    </source>
</evidence>
<proteinExistence type="inferred from homology"/>
<evidence type="ECO:0000313" key="13">
    <source>
        <dbReference type="Proteomes" id="UP000806378"/>
    </source>
</evidence>
<dbReference type="GO" id="GO:0006355">
    <property type="term" value="P:regulation of DNA-templated transcription"/>
    <property type="evidence" value="ECO:0007669"/>
    <property type="project" value="InterPro"/>
</dbReference>
<evidence type="ECO:0000259" key="11">
    <source>
        <dbReference type="PROSITE" id="PS50114"/>
    </source>
</evidence>
<organism evidence="12 13">
    <name type="scientific">Corymbia citriodora subsp. variegata</name>
    <dbReference type="NCBI Taxonomy" id="360336"/>
    <lineage>
        <taxon>Eukaryota</taxon>
        <taxon>Viridiplantae</taxon>
        <taxon>Streptophyta</taxon>
        <taxon>Embryophyta</taxon>
        <taxon>Tracheophyta</taxon>
        <taxon>Spermatophyta</taxon>
        <taxon>Magnoliopsida</taxon>
        <taxon>eudicotyledons</taxon>
        <taxon>Gunneridae</taxon>
        <taxon>Pentapetalae</taxon>
        <taxon>rosids</taxon>
        <taxon>malvids</taxon>
        <taxon>Myrtales</taxon>
        <taxon>Myrtaceae</taxon>
        <taxon>Myrtoideae</taxon>
        <taxon>Eucalypteae</taxon>
        <taxon>Corymbia</taxon>
    </lineage>
</organism>
<dbReference type="CDD" id="cd00202">
    <property type="entry name" value="ZnF_GATA"/>
    <property type="match status" value="1"/>
</dbReference>
<dbReference type="InterPro" id="IPR051140">
    <property type="entry name" value="GATA_TF"/>
</dbReference>
<sequence length="292" mass="33045">MKTPYSTNNNDSILTQSIPPPPLSTRHSATIHRSPRLRATSLDQPFAFTGSTLKSDVQVPPLPFVPEQRRQSYQFVEHAPQPLTASQTGYQFEPRPKLDEHRSSFKASGPVPYSDTVKQHLDIYEAEVAMNEASSRAHDISKTWMHRYHQMPHSEEFAEGLPDPLEVDEVIRSTQHIIGLLTRLRDTSCLQQNLIQEHHRRDTRRIEDVYGEDQIYESAEKKRRGKAAPPGRCHSCNRAETPEWRRGPDGARTLCNACGLHYAKLTRKVGASKAASLTGSSLRPKSLHEARN</sequence>
<feature type="compositionally biased region" description="Polar residues" evidence="10">
    <location>
        <begin position="1"/>
        <end position="17"/>
    </location>
</feature>
<dbReference type="SUPFAM" id="SSF57716">
    <property type="entry name" value="Glucocorticoid receptor-like (DNA-binding domain)"/>
    <property type="match status" value="1"/>
</dbReference>
<evidence type="ECO:0000256" key="9">
    <source>
        <dbReference type="PROSITE-ProRule" id="PRU00094"/>
    </source>
</evidence>
<reference evidence="12" key="1">
    <citation type="submission" date="2020-05" db="EMBL/GenBank/DDBJ databases">
        <title>WGS assembly of Corymbia citriodora subspecies variegata.</title>
        <authorList>
            <person name="Barry K."/>
            <person name="Hundley H."/>
            <person name="Shu S."/>
            <person name="Jenkins J."/>
            <person name="Grimwood J."/>
            <person name="Baten A."/>
        </authorList>
    </citation>
    <scope>NUCLEOTIDE SEQUENCE</scope>
    <source>
        <strain evidence="12">CV2-018</strain>
    </source>
</reference>
<dbReference type="SMART" id="SM00401">
    <property type="entry name" value="ZnF_GATA"/>
    <property type="match status" value="1"/>
</dbReference>
<dbReference type="InterPro" id="IPR000679">
    <property type="entry name" value="Znf_GATA"/>
</dbReference>
<dbReference type="Gramene" id="rna-gnl|WGS:JABURB|Cocit.L0223.1">
    <property type="protein sequence ID" value="cds-KAF7845874.1"/>
    <property type="gene ID" value="gene-BT93_L0223"/>
</dbReference>
<keyword evidence="13" id="KW-1185">Reference proteome</keyword>
<feature type="domain" description="GATA-type" evidence="11">
    <location>
        <begin position="232"/>
        <end position="262"/>
    </location>
</feature>
<dbReference type="OrthoDB" id="913037at2759"/>
<dbReference type="PROSITE" id="PS50114">
    <property type="entry name" value="GATA_ZN_FINGER_2"/>
    <property type="match status" value="1"/>
</dbReference>
<dbReference type="FunFam" id="3.30.50.10:FF:000043">
    <property type="entry name" value="Sexual development transcription factor NsdD"/>
    <property type="match status" value="1"/>
</dbReference>
<dbReference type="PANTHER" id="PTHR45658">
    <property type="entry name" value="GATA TRANSCRIPTION FACTOR"/>
    <property type="match status" value="1"/>
</dbReference>
<evidence type="ECO:0000256" key="2">
    <source>
        <dbReference type="ARBA" id="ARBA00022723"/>
    </source>
</evidence>
<keyword evidence="8" id="KW-0804">Transcription</keyword>
<evidence type="ECO:0000256" key="4">
    <source>
        <dbReference type="ARBA" id="ARBA00022833"/>
    </source>
</evidence>
<keyword evidence="4" id="KW-0862">Zinc</keyword>
<dbReference type="GO" id="GO:0008270">
    <property type="term" value="F:zinc ion binding"/>
    <property type="evidence" value="ECO:0007669"/>
    <property type="project" value="UniProtKB-KW"/>
</dbReference>